<evidence type="ECO:0000256" key="2">
    <source>
        <dbReference type="SAM" id="SignalP"/>
    </source>
</evidence>
<evidence type="ECO:0000259" key="3">
    <source>
        <dbReference type="Pfam" id="PF21294"/>
    </source>
</evidence>
<protein>
    <recommendedName>
        <fullName evidence="3">Polysaccharide lyase 14 domain-containing protein</fullName>
    </recommendedName>
</protein>
<gene>
    <name evidence="4" type="ORF">NP233_g6583</name>
</gene>
<dbReference type="Gene3D" id="2.60.120.200">
    <property type="match status" value="2"/>
</dbReference>
<dbReference type="InterPro" id="IPR048958">
    <property type="entry name" value="Polysacc_lyase_14"/>
</dbReference>
<dbReference type="Proteomes" id="UP001213000">
    <property type="component" value="Unassembled WGS sequence"/>
</dbReference>
<feature type="domain" description="Polysaccharide lyase 14" evidence="3">
    <location>
        <begin position="186"/>
        <end position="359"/>
    </location>
</feature>
<name>A0AAD5VQR4_9AGAR</name>
<sequence length="530" mass="56592">MDLFLVVPILLTLLGWSLAIPFSSGSGLGSCLLQDMLVAIPPTHDQNISSTTSVSDEPLFYPAVHQTTASSSPMVSSLAASPGNAPMTVTITVVLQASSITEYVTLPPMTTTKTIEITPTHSSSVESRPRPTEAPGSGSSLTSWSAPSRMADLSSFGITYFPSGQHNVQVVSSLSLDIFRNIAGEEDSLIQILYPAHSVNPAQEPVGGASFYASPIDLSSATNVSLQYSVFFPLGFDWVKGGKLPGLYGGRTGCSGGTDAEDCFSTRLMWRAQGVGELYLYAPKSRQPKSLCSAPGSACNTDYGFSIGRGSFKWPSGKWTSVTQTVALNTEGKANGGFALSVNAQPVIERRDIFYRDGDLVSPAKPTKTDSGPPSTRSHTLASATKTSSSGGLLGDLLNPLMNHGTSSHRLSDDDDRHQEAPHWVDRIQRLFSVNVVARKNIQQYSANPANIDVQIPLLSASLDIGGDMSVHVGFGDDRDGSDGTKEQHSDQVGLLGIFFSTFFGGHEDKYATPKDQYIWFKDFSLTING</sequence>
<feature type="chain" id="PRO_5041958107" description="Polysaccharide lyase 14 domain-containing protein" evidence="2">
    <location>
        <begin position="20"/>
        <end position="530"/>
    </location>
</feature>
<proteinExistence type="predicted"/>
<keyword evidence="5" id="KW-1185">Reference proteome</keyword>
<feature type="region of interest" description="Disordered" evidence="1">
    <location>
        <begin position="359"/>
        <end position="399"/>
    </location>
</feature>
<dbReference type="PANTHER" id="PTHR40124">
    <property type="match status" value="1"/>
</dbReference>
<evidence type="ECO:0000313" key="4">
    <source>
        <dbReference type="EMBL" id="KAJ3567093.1"/>
    </source>
</evidence>
<evidence type="ECO:0000313" key="5">
    <source>
        <dbReference type="Proteomes" id="UP001213000"/>
    </source>
</evidence>
<reference evidence="4" key="1">
    <citation type="submission" date="2022-07" db="EMBL/GenBank/DDBJ databases">
        <title>Genome Sequence of Leucocoprinus birnbaumii.</title>
        <authorList>
            <person name="Buettner E."/>
        </authorList>
    </citation>
    <scope>NUCLEOTIDE SEQUENCE</scope>
    <source>
        <strain evidence="4">VT141</strain>
    </source>
</reference>
<feature type="compositionally biased region" description="Low complexity" evidence="1">
    <location>
        <begin position="378"/>
        <end position="398"/>
    </location>
</feature>
<feature type="signal peptide" evidence="2">
    <location>
        <begin position="1"/>
        <end position="19"/>
    </location>
</feature>
<accession>A0AAD5VQR4</accession>
<dbReference type="PANTHER" id="PTHR40124:SF1">
    <property type="entry name" value="DISAGGREGATASE RELATED REPEAT PROTEIN"/>
    <property type="match status" value="1"/>
</dbReference>
<dbReference type="Pfam" id="PF21294">
    <property type="entry name" value="Polysacc_lyase_14"/>
    <property type="match status" value="2"/>
</dbReference>
<keyword evidence="2" id="KW-0732">Signal</keyword>
<comment type="caution">
    <text evidence="4">The sequence shown here is derived from an EMBL/GenBank/DDBJ whole genome shotgun (WGS) entry which is preliminary data.</text>
</comment>
<organism evidence="4 5">
    <name type="scientific">Leucocoprinus birnbaumii</name>
    <dbReference type="NCBI Taxonomy" id="56174"/>
    <lineage>
        <taxon>Eukaryota</taxon>
        <taxon>Fungi</taxon>
        <taxon>Dikarya</taxon>
        <taxon>Basidiomycota</taxon>
        <taxon>Agaricomycotina</taxon>
        <taxon>Agaricomycetes</taxon>
        <taxon>Agaricomycetidae</taxon>
        <taxon>Agaricales</taxon>
        <taxon>Agaricineae</taxon>
        <taxon>Agaricaceae</taxon>
        <taxon>Leucocoprinus</taxon>
    </lineage>
</organism>
<dbReference type="EMBL" id="JANIEX010000437">
    <property type="protein sequence ID" value="KAJ3567093.1"/>
    <property type="molecule type" value="Genomic_DNA"/>
</dbReference>
<feature type="region of interest" description="Disordered" evidence="1">
    <location>
        <begin position="114"/>
        <end position="145"/>
    </location>
</feature>
<evidence type="ECO:0000256" key="1">
    <source>
        <dbReference type="SAM" id="MobiDB-lite"/>
    </source>
</evidence>
<dbReference type="AlphaFoldDB" id="A0AAD5VQR4"/>
<feature type="domain" description="Polysaccharide lyase 14" evidence="3">
    <location>
        <begin position="484"/>
        <end position="524"/>
    </location>
</feature>